<feature type="compositionally biased region" description="Basic and acidic residues" evidence="1">
    <location>
        <begin position="89"/>
        <end position="101"/>
    </location>
</feature>
<protein>
    <submittedName>
        <fullName evidence="3">Helix-hairpin-helix domain-containing protein</fullName>
    </submittedName>
</protein>
<reference evidence="3 4" key="1">
    <citation type="submission" date="2018-08" db="EMBL/GenBank/DDBJ databases">
        <title>A genome reference for cultivated species of the human gut microbiota.</title>
        <authorList>
            <person name="Zou Y."/>
            <person name="Xue W."/>
            <person name="Luo G."/>
        </authorList>
    </citation>
    <scope>NUCLEOTIDE SEQUENCE [LARGE SCALE GENOMIC DNA]</scope>
    <source>
        <strain evidence="3 4">OM05-11AA</strain>
    </source>
</reference>
<dbReference type="InterPro" id="IPR010994">
    <property type="entry name" value="RuvA_2-like"/>
</dbReference>
<gene>
    <name evidence="3" type="ORF">DXB61_14890</name>
</gene>
<comment type="caution">
    <text evidence="3">The sequence shown here is derived from an EMBL/GenBank/DDBJ whole genome shotgun (WGS) entry which is preliminary data.</text>
</comment>
<feature type="transmembrane region" description="Helical" evidence="2">
    <location>
        <begin position="16"/>
        <end position="34"/>
    </location>
</feature>
<sequence>MNWRDLLYFSKGERRALALLLCLITISWILLLWTDTKRMPIEAQTDAHRTENRQAPGERRIITGKNTSEGGKNFIRKESGPHPNKTKNTLKDKSPTLKDKSPTLTGNNSYPTGKKRKGYTLYTRTEKYAPGTLVELNTADTTILKKVPGIGSTFARRIMKYRELLGGFYDVSQLAEVYGIDEERYQALAPWFIADTLHVRRLEVNALPAAALRKHPYLDYRQAKAIEQLRKQKSRLSGWENLQLIEEFTDTDKKRLTPYLSFK</sequence>
<evidence type="ECO:0000313" key="4">
    <source>
        <dbReference type="Proteomes" id="UP000261088"/>
    </source>
</evidence>
<dbReference type="RefSeq" id="WP_122122544.1">
    <property type="nucleotide sequence ID" value="NZ_JBCHGO010000001.1"/>
</dbReference>
<dbReference type="PANTHER" id="PTHR21180">
    <property type="entry name" value="ENDONUCLEASE/EXONUCLEASE/PHOSPHATASE FAMILY DOMAIN-CONTAINING PROTEIN 1"/>
    <property type="match status" value="1"/>
</dbReference>
<dbReference type="SUPFAM" id="SSF47781">
    <property type="entry name" value="RuvA domain 2-like"/>
    <property type="match status" value="2"/>
</dbReference>
<dbReference type="GO" id="GO:0015628">
    <property type="term" value="P:protein secretion by the type II secretion system"/>
    <property type="evidence" value="ECO:0007669"/>
    <property type="project" value="TreeGrafter"/>
</dbReference>
<dbReference type="PANTHER" id="PTHR21180:SF32">
    <property type="entry name" value="ENDONUCLEASE_EXONUCLEASE_PHOSPHATASE FAMILY DOMAIN-CONTAINING PROTEIN 1"/>
    <property type="match status" value="1"/>
</dbReference>
<evidence type="ECO:0000313" key="3">
    <source>
        <dbReference type="EMBL" id="RGN48523.1"/>
    </source>
</evidence>
<dbReference type="AlphaFoldDB" id="A0AB37LQF9"/>
<evidence type="ECO:0000256" key="1">
    <source>
        <dbReference type="SAM" id="MobiDB-lite"/>
    </source>
</evidence>
<accession>A0AB37LQF9</accession>
<dbReference type="Gene3D" id="1.10.150.280">
    <property type="entry name" value="AF1531-like domain"/>
    <property type="match status" value="1"/>
</dbReference>
<keyword evidence="2" id="KW-0472">Membrane</keyword>
<dbReference type="GO" id="GO:0015627">
    <property type="term" value="C:type II protein secretion system complex"/>
    <property type="evidence" value="ECO:0007669"/>
    <property type="project" value="TreeGrafter"/>
</dbReference>
<proteinExistence type="predicted"/>
<feature type="compositionally biased region" description="Polar residues" evidence="1">
    <location>
        <begin position="102"/>
        <end position="111"/>
    </location>
</feature>
<dbReference type="Proteomes" id="UP000261088">
    <property type="component" value="Unassembled WGS sequence"/>
</dbReference>
<dbReference type="InterPro" id="IPR051675">
    <property type="entry name" value="Endo/Exo/Phosphatase_dom_1"/>
</dbReference>
<feature type="region of interest" description="Disordered" evidence="1">
    <location>
        <begin position="44"/>
        <end position="116"/>
    </location>
</feature>
<name>A0AB37LQF9_9BACT</name>
<organism evidence="3 4">
    <name type="scientific">Parabacteroides merdae</name>
    <dbReference type="NCBI Taxonomy" id="46503"/>
    <lineage>
        <taxon>Bacteria</taxon>
        <taxon>Pseudomonadati</taxon>
        <taxon>Bacteroidota</taxon>
        <taxon>Bacteroidia</taxon>
        <taxon>Bacteroidales</taxon>
        <taxon>Tannerellaceae</taxon>
        <taxon>Parabacteroides</taxon>
    </lineage>
</organism>
<dbReference type="EMBL" id="QSUP01000023">
    <property type="protein sequence ID" value="RGN48523.1"/>
    <property type="molecule type" value="Genomic_DNA"/>
</dbReference>
<evidence type="ECO:0000256" key="2">
    <source>
        <dbReference type="SAM" id="Phobius"/>
    </source>
</evidence>
<keyword evidence="2" id="KW-1133">Transmembrane helix</keyword>
<feature type="compositionally biased region" description="Basic and acidic residues" evidence="1">
    <location>
        <begin position="44"/>
        <end position="61"/>
    </location>
</feature>
<dbReference type="Pfam" id="PF12836">
    <property type="entry name" value="HHH_3"/>
    <property type="match status" value="1"/>
</dbReference>
<keyword evidence="2" id="KW-0812">Transmembrane</keyword>